<dbReference type="SUPFAM" id="SSF52172">
    <property type="entry name" value="CheY-like"/>
    <property type="match status" value="1"/>
</dbReference>
<evidence type="ECO:0000313" key="7">
    <source>
        <dbReference type="Proteomes" id="UP001497602"/>
    </source>
</evidence>
<name>A0ABP1FBB0_9FLAO</name>
<keyword evidence="1 3" id="KW-0597">Phosphoprotein</keyword>
<dbReference type="PROSITE" id="PS50110">
    <property type="entry name" value="RESPONSE_REGULATORY"/>
    <property type="match status" value="1"/>
</dbReference>
<dbReference type="EMBL" id="CAXJRC010000019">
    <property type="protein sequence ID" value="CAL2106658.1"/>
    <property type="molecule type" value="Genomic_DNA"/>
</dbReference>
<dbReference type="PROSITE" id="PS50043">
    <property type="entry name" value="HTH_LUXR_2"/>
    <property type="match status" value="1"/>
</dbReference>
<dbReference type="Gene3D" id="3.40.50.2300">
    <property type="match status" value="1"/>
</dbReference>
<sequence length="214" mass="24184">MKLKTPIHIIIVDDHKMFIQGLKALLQDHPHIIVLDEAYNGEDAITLLKKHQKEVDILVLDIEMPIMNGVDTLKTITKLALPIKTLMLTTHSEGNFIKQLISAGANGYMLKDKSAEEFVNALEAVMYEGKYLKGEVLDKYIKANETPQPKPLHLTKREVEVLQLIATDHTSGEIALKLHIEVSTVQTYRRNLIEKIGVKSSHGLVKFAIERNYI</sequence>
<keyword evidence="2" id="KW-0238">DNA-binding</keyword>
<feature type="modified residue" description="4-aspartylphosphate" evidence="3">
    <location>
        <position position="61"/>
    </location>
</feature>
<feature type="domain" description="Response regulatory" evidence="5">
    <location>
        <begin position="8"/>
        <end position="126"/>
    </location>
</feature>
<keyword evidence="7" id="KW-1185">Reference proteome</keyword>
<comment type="caution">
    <text evidence="6">The sequence shown here is derived from an EMBL/GenBank/DDBJ whole genome shotgun (WGS) entry which is preliminary data.</text>
</comment>
<dbReference type="RefSeq" id="WP_348738401.1">
    <property type="nucleotide sequence ID" value="NZ_CAXJRC010000019.1"/>
</dbReference>
<dbReference type="Pfam" id="PF00072">
    <property type="entry name" value="Response_reg"/>
    <property type="match status" value="1"/>
</dbReference>
<feature type="domain" description="HTH luxR-type" evidence="4">
    <location>
        <begin position="147"/>
        <end position="212"/>
    </location>
</feature>
<dbReference type="CDD" id="cd17535">
    <property type="entry name" value="REC_NarL-like"/>
    <property type="match status" value="1"/>
</dbReference>
<dbReference type="InterPro" id="IPR011006">
    <property type="entry name" value="CheY-like_superfamily"/>
</dbReference>
<dbReference type="CDD" id="cd06170">
    <property type="entry name" value="LuxR_C_like"/>
    <property type="match status" value="1"/>
</dbReference>
<evidence type="ECO:0000256" key="1">
    <source>
        <dbReference type="ARBA" id="ARBA00022553"/>
    </source>
</evidence>
<dbReference type="SUPFAM" id="SSF46894">
    <property type="entry name" value="C-terminal effector domain of the bipartite response regulators"/>
    <property type="match status" value="1"/>
</dbReference>
<dbReference type="PROSITE" id="PS00622">
    <property type="entry name" value="HTH_LUXR_1"/>
    <property type="match status" value="1"/>
</dbReference>
<dbReference type="PRINTS" id="PR00038">
    <property type="entry name" value="HTHLUXR"/>
</dbReference>
<dbReference type="InterPro" id="IPR000792">
    <property type="entry name" value="Tscrpt_reg_LuxR_C"/>
</dbReference>
<dbReference type="InterPro" id="IPR016032">
    <property type="entry name" value="Sig_transdc_resp-reg_C-effctor"/>
</dbReference>
<dbReference type="InterPro" id="IPR039420">
    <property type="entry name" value="WalR-like"/>
</dbReference>
<organism evidence="6 7">
    <name type="scientific">Tenacibaculum vairaonense</name>
    <dbReference type="NCBI Taxonomy" id="3137860"/>
    <lineage>
        <taxon>Bacteria</taxon>
        <taxon>Pseudomonadati</taxon>
        <taxon>Bacteroidota</taxon>
        <taxon>Flavobacteriia</taxon>
        <taxon>Flavobacteriales</taxon>
        <taxon>Flavobacteriaceae</taxon>
        <taxon>Tenacibaculum</taxon>
    </lineage>
</organism>
<dbReference type="InterPro" id="IPR058245">
    <property type="entry name" value="NreC/VraR/RcsB-like_REC"/>
</dbReference>
<evidence type="ECO:0000256" key="3">
    <source>
        <dbReference type="PROSITE-ProRule" id="PRU00169"/>
    </source>
</evidence>
<proteinExistence type="predicted"/>
<dbReference type="Pfam" id="PF00196">
    <property type="entry name" value="GerE"/>
    <property type="match status" value="1"/>
</dbReference>
<accession>A0ABP1FBB0</accession>
<evidence type="ECO:0000256" key="2">
    <source>
        <dbReference type="ARBA" id="ARBA00023125"/>
    </source>
</evidence>
<dbReference type="SMART" id="SM00421">
    <property type="entry name" value="HTH_LUXR"/>
    <property type="match status" value="1"/>
</dbReference>
<dbReference type="PANTHER" id="PTHR43214">
    <property type="entry name" value="TWO-COMPONENT RESPONSE REGULATOR"/>
    <property type="match status" value="1"/>
</dbReference>
<gene>
    <name evidence="6" type="ORF">T190115A13A_270015</name>
</gene>
<dbReference type="PANTHER" id="PTHR43214:SF43">
    <property type="entry name" value="TWO-COMPONENT RESPONSE REGULATOR"/>
    <property type="match status" value="1"/>
</dbReference>
<dbReference type="Proteomes" id="UP001497602">
    <property type="component" value="Unassembled WGS sequence"/>
</dbReference>
<evidence type="ECO:0000259" key="4">
    <source>
        <dbReference type="PROSITE" id="PS50043"/>
    </source>
</evidence>
<dbReference type="InterPro" id="IPR001789">
    <property type="entry name" value="Sig_transdc_resp-reg_receiver"/>
</dbReference>
<evidence type="ECO:0000313" key="6">
    <source>
        <dbReference type="EMBL" id="CAL2106658.1"/>
    </source>
</evidence>
<dbReference type="SMART" id="SM00448">
    <property type="entry name" value="REC"/>
    <property type="match status" value="1"/>
</dbReference>
<protein>
    <submittedName>
        <fullName evidence="6">Response regulator transcription factor</fullName>
    </submittedName>
</protein>
<evidence type="ECO:0000259" key="5">
    <source>
        <dbReference type="PROSITE" id="PS50110"/>
    </source>
</evidence>
<reference evidence="6 7" key="1">
    <citation type="submission" date="2024-05" db="EMBL/GenBank/DDBJ databases">
        <authorList>
            <person name="Duchaud E."/>
        </authorList>
    </citation>
    <scope>NUCLEOTIDE SEQUENCE [LARGE SCALE GENOMIC DNA]</scope>
    <source>
        <strain evidence="6">Ena-SAMPLE-TAB-13-05-2024-13:56:06:370-140305</strain>
    </source>
</reference>